<dbReference type="EMBL" id="JAYGII010000005">
    <property type="protein sequence ID" value="MEA5444991.1"/>
    <property type="molecule type" value="Genomic_DNA"/>
</dbReference>
<reference evidence="3 4" key="1">
    <citation type="submission" date="2023-12" db="EMBL/GenBank/DDBJ databases">
        <title>Whole-genome sequencing of halo(alkali)philic microorganisms from hypersaline lakes.</title>
        <authorList>
            <person name="Sorokin D.Y."/>
            <person name="Merkel A.Y."/>
            <person name="Messina E."/>
            <person name="Yakimov M."/>
        </authorList>
    </citation>
    <scope>NUCLEOTIDE SEQUENCE [LARGE SCALE GENOMIC DNA]</scope>
    <source>
        <strain evidence="3 4">AB-CW1</strain>
    </source>
</reference>
<evidence type="ECO:0000313" key="4">
    <source>
        <dbReference type="Proteomes" id="UP001302316"/>
    </source>
</evidence>
<dbReference type="SUPFAM" id="SSF55874">
    <property type="entry name" value="ATPase domain of HSP90 chaperone/DNA topoisomerase II/histidine kinase"/>
    <property type="match status" value="1"/>
</dbReference>
<proteinExistence type="predicted"/>
<dbReference type="RefSeq" id="WP_346050619.1">
    <property type="nucleotide sequence ID" value="NZ_JAYGII010000005.1"/>
</dbReference>
<keyword evidence="4" id="KW-1185">Reference proteome</keyword>
<dbReference type="PANTHER" id="PTHR34220">
    <property type="entry name" value="SENSOR HISTIDINE KINASE YPDA"/>
    <property type="match status" value="1"/>
</dbReference>
<organism evidence="3 4">
    <name type="scientific">Natronospira elongata</name>
    <dbReference type="NCBI Taxonomy" id="3110268"/>
    <lineage>
        <taxon>Bacteria</taxon>
        <taxon>Pseudomonadati</taxon>
        <taxon>Pseudomonadota</taxon>
        <taxon>Gammaproteobacteria</taxon>
        <taxon>Natronospirales</taxon>
        <taxon>Natronospiraceae</taxon>
        <taxon>Natronospira</taxon>
    </lineage>
</organism>
<keyword evidence="1" id="KW-1133">Transmembrane helix</keyword>
<dbReference type="GO" id="GO:0000155">
    <property type="term" value="F:phosphorelay sensor kinase activity"/>
    <property type="evidence" value="ECO:0007669"/>
    <property type="project" value="InterPro"/>
</dbReference>
<protein>
    <submittedName>
        <fullName evidence="3">Sensor histidine kinase</fullName>
        <ecNumber evidence="3">2.7.13.3</ecNumber>
    </submittedName>
</protein>
<dbReference type="Gene3D" id="3.30.565.10">
    <property type="entry name" value="Histidine kinase-like ATPase, C-terminal domain"/>
    <property type="match status" value="1"/>
</dbReference>
<evidence type="ECO:0000259" key="2">
    <source>
        <dbReference type="Pfam" id="PF06580"/>
    </source>
</evidence>
<dbReference type="Proteomes" id="UP001302316">
    <property type="component" value="Unassembled WGS sequence"/>
</dbReference>
<keyword evidence="3" id="KW-0808">Transferase</keyword>
<dbReference type="InterPro" id="IPR036890">
    <property type="entry name" value="HATPase_C_sf"/>
</dbReference>
<dbReference type="AlphaFoldDB" id="A0AAP6JDI0"/>
<gene>
    <name evidence="3" type="ORF">VCB98_04060</name>
</gene>
<evidence type="ECO:0000256" key="1">
    <source>
        <dbReference type="SAM" id="Phobius"/>
    </source>
</evidence>
<feature type="transmembrane region" description="Helical" evidence="1">
    <location>
        <begin position="130"/>
        <end position="152"/>
    </location>
</feature>
<accession>A0AAP6JDI0</accession>
<feature type="transmembrane region" description="Helical" evidence="1">
    <location>
        <begin position="29"/>
        <end position="47"/>
    </location>
</feature>
<comment type="caution">
    <text evidence="3">The sequence shown here is derived from an EMBL/GenBank/DDBJ whole genome shotgun (WGS) entry which is preliminary data.</text>
</comment>
<dbReference type="GO" id="GO:0016020">
    <property type="term" value="C:membrane"/>
    <property type="evidence" value="ECO:0007669"/>
    <property type="project" value="InterPro"/>
</dbReference>
<keyword evidence="3" id="KW-0418">Kinase</keyword>
<dbReference type="EC" id="2.7.13.3" evidence="3"/>
<dbReference type="InterPro" id="IPR010559">
    <property type="entry name" value="Sig_transdc_His_kin_internal"/>
</dbReference>
<feature type="transmembrane region" description="Helical" evidence="1">
    <location>
        <begin position="59"/>
        <end position="82"/>
    </location>
</feature>
<keyword evidence="1" id="KW-0472">Membrane</keyword>
<keyword evidence="1" id="KW-0812">Transmembrane</keyword>
<sequence>MAETTPSSSNKQDPNGNTGFLPDFCAPPILLLLVLAAQLLAFLLALARSQFGQAFWVDLGVISLFLQWIALVSAAVICALRAPLGRLPRHVSAALAYLALVTTTFLLSLLAWFLAEWSGLGGEWTPDSPWFFLLRNTAISAIVSAVALRYFYIQYQWKHNIQREAEARVEALQARIRPHFLFNSLNTVAALIAVRPEIAERAVEDLSDLFRASLSDAGDGVTLKEEMELAERYLHLEALRLDERLKLHWDVPESAVERVRVPRLIIQPLVENAVYHGIETRPEGGDVEVVARGHEDHVEITIRNPLPDSDDRPTARKGHQMALDNVTQRLKLRMGPKASLQTERGAEEFLTRLRLPRESEG</sequence>
<dbReference type="PANTHER" id="PTHR34220:SF7">
    <property type="entry name" value="SENSOR HISTIDINE KINASE YPDA"/>
    <property type="match status" value="1"/>
</dbReference>
<evidence type="ECO:0000313" key="3">
    <source>
        <dbReference type="EMBL" id="MEA5444991.1"/>
    </source>
</evidence>
<dbReference type="Pfam" id="PF06580">
    <property type="entry name" value="His_kinase"/>
    <property type="match status" value="1"/>
</dbReference>
<feature type="domain" description="Signal transduction histidine kinase internal region" evidence="2">
    <location>
        <begin position="167"/>
        <end position="245"/>
    </location>
</feature>
<feature type="transmembrane region" description="Helical" evidence="1">
    <location>
        <begin position="94"/>
        <end position="115"/>
    </location>
</feature>
<dbReference type="InterPro" id="IPR050640">
    <property type="entry name" value="Bact_2-comp_sensor_kinase"/>
</dbReference>
<name>A0AAP6JDI0_9GAMM</name>